<keyword evidence="1" id="KW-0694">RNA-binding</keyword>
<proteinExistence type="predicted"/>
<feature type="compositionally biased region" description="Basic and acidic residues" evidence="2">
    <location>
        <begin position="158"/>
        <end position="168"/>
    </location>
</feature>
<dbReference type="SMART" id="SM00360">
    <property type="entry name" value="RRM"/>
    <property type="match status" value="1"/>
</dbReference>
<feature type="compositionally biased region" description="Acidic residues" evidence="2">
    <location>
        <begin position="68"/>
        <end position="99"/>
    </location>
</feature>
<feature type="compositionally biased region" description="Gly residues" evidence="2">
    <location>
        <begin position="651"/>
        <end position="672"/>
    </location>
</feature>
<dbReference type="Gene3D" id="1.10.720.30">
    <property type="entry name" value="SAP domain"/>
    <property type="match status" value="1"/>
</dbReference>
<feature type="domain" description="RRM" evidence="3">
    <location>
        <begin position="306"/>
        <end position="381"/>
    </location>
</feature>
<dbReference type="Pfam" id="PF02037">
    <property type="entry name" value="SAP"/>
    <property type="match status" value="1"/>
</dbReference>
<dbReference type="Proteomes" id="UP001209878">
    <property type="component" value="Unassembled WGS sequence"/>
</dbReference>
<feature type="region of interest" description="Disordered" evidence="2">
    <location>
        <begin position="142"/>
        <end position="189"/>
    </location>
</feature>
<dbReference type="SUPFAM" id="SSF54928">
    <property type="entry name" value="RNA-binding domain, RBD"/>
    <property type="match status" value="1"/>
</dbReference>
<dbReference type="InterPro" id="IPR003034">
    <property type="entry name" value="SAP_dom"/>
</dbReference>
<feature type="region of interest" description="Disordered" evidence="2">
    <location>
        <begin position="15"/>
        <end position="122"/>
    </location>
</feature>
<feature type="compositionally biased region" description="Basic and acidic residues" evidence="2">
    <location>
        <begin position="447"/>
        <end position="483"/>
    </location>
</feature>
<evidence type="ECO:0000313" key="5">
    <source>
        <dbReference type="EMBL" id="KAK2164775.1"/>
    </source>
</evidence>
<feature type="compositionally biased region" description="Gly residues" evidence="2">
    <location>
        <begin position="679"/>
        <end position="691"/>
    </location>
</feature>
<dbReference type="InterPro" id="IPR035979">
    <property type="entry name" value="RBD_domain_sf"/>
</dbReference>
<dbReference type="CDD" id="cd00590">
    <property type="entry name" value="RRM_SF"/>
    <property type="match status" value="1"/>
</dbReference>
<feature type="domain" description="SAP" evidence="4">
    <location>
        <begin position="8"/>
        <end position="42"/>
    </location>
</feature>
<evidence type="ECO:0000259" key="4">
    <source>
        <dbReference type="PROSITE" id="PS50800"/>
    </source>
</evidence>
<dbReference type="SUPFAM" id="SSF68906">
    <property type="entry name" value="SAP domain"/>
    <property type="match status" value="1"/>
</dbReference>
<feature type="compositionally biased region" description="Low complexity" evidence="2">
    <location>
        <begin position="692"/>
        <end position="723"/>
    </location>
</feature>
<feature type="compositionally biased region" description="Low complexity" evidence="2">
    <location>
        <begin position="569"/>
        <end position="585"/>
    </location>
</feature>
<keyword evidence="6" id="KW-1185">Reference proteome</keyword>
<dbReference type="Gene3D" id="3.30.70.330">
    <property type="match status" value="1"/>
</dbReference>
<name>A0AAD9K6A2_RIDPI</name>
<feature type="region of interest" description="Disordered" evidence="2">
    <location>
        <begin position="560"/>
        <end position="588"/>
    </location>
</feature>
<gene>
    <name evidence="5" type="ORF">NP493_1400g00041</name>
</gene>
<dbReference type="PROSITE" id="PS50102">
    <property type="entry name" value="RRM"/>
    <property type="match status" value="1"/>
</dbReference>
<sequence>MSDLGMDWNELTEDELRDELSIRGLDTSGTKTDLVEKLQTDDAENTAQQEAGSTNGGEAEGEHGDEHNEFEDAEEECEHEEAVEDEGGAGDCAMEDEGNEQGSEHLEEEEEAGEGDNEFDHSAEQVEDIVGEIDDMGEFIEPAEGEKKEEDPDEEKTEENGTDEHKDADEADEDAKKKSRPETQLPDKRELRKDLLVDYRFKSVCMFPIGPADLTNPTVKEYFAKCLDFGTKFYNITDDDGNSSVQGYVEFHFERYSDAVDSIVKLKELKEGINVRHQKPFETHEEFVSEVEKGKQIPLKTSQTQGTLLVSGLPKEVTEDDLKSIFTEAVGIFIARDDSRKPKGYAYIDYGEREKAKQALKDFADVKMGEQQLVLTDYHKRLVEGIPMEEYAQGDPVTGLLSQTQRDIMVARLHDLRQECYRCSKKYSPERVEMLERRIMNLRQRLSRDSRLSHHLKSKSDRYHIDRRPRSRPATDDSRSYSRDRHHSPPRHRSPSFDYKRRRQSSWGSSSYDQHGDWNSDPQQQQTMDLLMNLTQVLNTQLGQQQVAAALPAPAAVDTVPRERYRTNSYTRGTSGSSYSSSYSRGSGGYSYTRGGGSSGASYYRGSGGSSSTYSRGSSSYPRGSSGSSYSRGGGSSSYSRGGSGSSYSRGGSGSSYSRGGGSSYSRGGGSGSSSYSRGTGGYSYTRGGGSNYSRGGSSSSYPQEGSYSQGSSYSRGYSSGASAFEGDDHYARDDRYTGQYLLALPF</sequence>
<feature type="compositionally biased region" description="Low complexity" evidence="2">
    <location>
        <begin position="604"/>
        <end position="650"/>
    </location>
</feature>
<evidence type="ECO:0000256" key="2">
    <source>
        <dbReference type="SAM" id="MobiDB-lite"/>
    </source>
</evidence>
<organism evidence="5 6">
    <name type="scientific">Ridgeia piscesae</name>
    <name type="common">Tubeworm</name>
    <dbReference type="NCBI Taxonomy" id="27915"/>
    <lineage>
        <taxon>Eukaryota</taxon>
        <taxon>Metazoa</taxon>
        <taxon>Spiralia</taxon>
        <taxon>Lophotrochozoa</taxon>
        <taxon>Annelida</taxon>
        <taxon>Polychaeta</taxon>
        <taxon>Sedentaria</taxon>
        <taxon>Canalipalpata</taxon>
        <taxon>Sabellida</taxon>
        <taxon>Siboglinidae</taxon>
        <taxon>Ridgeia</taxon>
    </lineage>
</organism>
<feature type="region of interest" description="Disordered" evidence="2">
    <location>
        <begin position="604"/>
        <end position="730"/>
    </location>
</feature>
<dbReference type="EMBL" id="JAODUO010001398">
    <property type="protein sequence ID" value="KAK2164775.1"/>
    <property type="molecule type" value="Genomic_DNA"/>
</dbReference>
<feature type="region of interest" description="Disordered" evidence="2">
    <location>
        <begin position="447"/>
        <end position="523"/>
    </location>
</feature>
<feature type="compositionally biased region" description="Basic residues" evidence="2">
    <location>
        <begin position="484"/>
        <end position="504"/>
    </location>
</feature>
<reference evidence="5" key="1">
    <citation type="journal article" date="2023" name="Mol. Biol. Evol.">
        <title>Third-Generation Sequencing Reveals the Adaptive Role of the Epigenome in Three Deep-Sea Polychaetes.</title>
        <authorList>
            <person name="Perez M."/>
            <person name="Aroh O."/>
            <person name="Sun Y."/>
            <person name="Lan Y."/>
            <person name="Juniper S.K."/>
            <person name="Young C.R."/>
            <person name="Angers B."/>
            <person name="Qian P.Y."/>
        </authorList>
    </citation>
    <scope>NUCLEOTIDE SEQUENCE</scope>
    <source>
        <strain evidence="5">R07B-5</strain>
    </source>
</reference>
<dbReference type="InterPro" id="IPR000504">
    <property type="entry name" value="RRM_dom"/>
</dbReference>
<comment type="caution">
    <text evidence="5">The sequence shown here is derived from an EMBL/GenBank/DDBJ whole genome shotgun (WGS) entry which is preliminary data.</text>
</comment>
<dbReference type="SMART" id="SM00513">
    <property type="entry name" value="SAP"/>
    <property type="match status" value="1"/>
</dbReference>
<dbReference type="PROSITE" id="PS50800">
    <property type="entry name" value="SAP"/>
    <property type="match status" value="1"/>
</dbReference>
<evidence type="ECO:0000256" key="1">
    <source>
        <dbReference type="PROSITE-ProRule" id="PRU00176"/>
    </source>
</evidence>
<accession>A0AAD9K6A2</accession>
<dbReference type="InterPro" id="IPR036361">
    <property type="entry name" value="SAP_dom_sf"/>
</dbReference>
<dbReference type="Pfam" id="PF00076">
    <property type="entry name" value="RRM_1"/>
    <property type="match status" value="1"/>
</dbReference>
<dbReference type="AlphaFoldDB" id="A0AAD9K6A2"/>
<evidence type="ECO:0000313" key="6">
    <source>
        <dbReference type="Proteomes" id="UP001209878"/>
    </source>
</evidence>
<dbReference type="GO" id="GO:0003723">
    <property type="term" value="F:RNA binding"/>
    <property type="evidence" value="ECO:0007669"/>
    <property type="project" value="UniProtKB-UniRule"/>
</dbReference>
<dbReference type="InterPro" id="IPR012677">
    <property type="entry name" value="Nucleotide-bd_a/b_plait_sf"/>
</dbReference>
<evidence type="ECO:0000259" key="3">
    <source>
        <dbReference type="PROSITE" id="PS50102"/>
    </source>
</evidence>
<feature type="compositionally biased region" description="Acidic residues" evidence="2">
    <location>
        <begin position="106"/>
        <end position="117"/>
    </location>
</feature>
<protein>
    <submittedName>
        <fullName evidence="5">Uncharacterized protein</fullName>
    </submittedName>
</protein>